<gene>
    <name evidence="3" type="ORF">INT43_005903</name>
</gene>
<feature type="domain" description="PH" evidence="2">
    <location>
        <begin position="20"/>
        <end position="141"/>
    </location>
</feature>
<evidence type="ECO:0000313" key="3">
    <source>
        <dbReference type="EMBL" id="KAG2174841.1"/>
    </source>
</evidence>
<proteinExistence type="predicted"/>
<dbReference type="OrthoDB" id="660555at2759"/>
<evidence type="ECO:0000256" key="1">
    <source>
        <dbReference type="SAM" id="MobiDB-lite"/>
    </source>
</evidence>
<evidence type="ECO:0000259" key="2">
    <source>
        <dbReference type="PROSITE" id="PS50003"/>
    </source>
</evidence>
<dbReference type="EMBL" id="JAEPQZ010000012">
    <property type="protein sequence ID" value="KAG2174841.1"/>
    <property type="molecule type" value="Genomic_DNA"/>
</dbReference>
<dbReference type="Proteomes" id="UP000654370">
    <property type="component" value="Unassembled WGS sequence"/>
</dbReference>
<evidence type="ECO:0000313" key="4">
    <source>
        <dbReference type="Proteomes" id="UP000654370"/>
    </source>
</evidence>
<keyword evidence="4" id="KW-1185">Reference proteome</keyword>
<comment type="caution">
    <text evidence="3">The sequence shown here is derived from an EMBL/GenBank/DDBJ whole genome shotgun (WGS) entry which is preliminary data.</text>
</comment>
<feature type="compositionally biased region" description="Low complexity" evidence="1">
    <location>
        <begin position="158"/>
        <end position="181"/>
    </location>
</feature>
<dbReference type="PROSITE" id="PS50003">
    <property type="entry name" value="PH_DOMAIN"/>
    <property type="match status" value="1"/>
</dbReference>
<reference evidence="3" key="1">
    <citation type="submission" date="2020-12" db="EMBL/GenBank/DDBJ databases">
        <title>Metabolic potential, ecology and presence of endohyphal bacteria is reflected in genomic diversity of Mucoromycotina.</title>
        <authorList>
            <person name="Muszewska A."/>
            <person name="Okrasinska A."/>
            <person name="Steczkiewicz K."/>
            <person name="Drgas O."/>
            <person name="Orlowska M."/>
            <person name="Perlinska-Lenart U."/>
            <person name="Aleksandrzak-Piekarczyk T."/>
            <person name="Szatraj K."/>
            <person name="Zielenkiewicz U."/>
            <person name="Pilsyk S."/>
            <person name="Malc E."/>
            <person name="Mieczkowski P."/>
            <person name="Kruszewska J.S."/>
            <person name="Biernat P."/>
            <person name="Pawlowska J."/>
        </authorList>
    </citation>
    <scope>NUCLEOTIDE SEQUENCE</scope>
    <source>
        <strain evidence="3">WA0000067209</strain>
    </source>
</reference>
<dbReference type="Gene3D" id="2.30.29.30">
    <property type="entry name" value="Pleckstrin-homology domain (PH domain)/Phosphotyrosine-binding domain (PTB)"/>
    <property type="match status" value="1"/>
</dbReference>
<accession>A0A8H7PKE1</accession>
<dbReference type="AlphaFoldDB" id="A0A8H7PKE1"/>
<dbReference type="SUPFAM" id="SSF50729">
    <property type="entry name" value="PH domain-like"/>
    <property type="match status" value="1"/>
</dbReference>
<feature type="compositionally biased region" description="Low complexity" evidence="1">
    <location>
        <begin position="190"/>
        <end position="199"/>
    </location>
</feature>
<name>A0A8H7PKE1_MORIS</name>
<feature type="compositionally biased region" description="Polar residues" evidence="1">
    <location>
        <begin position="147"/>
        <end position="157"/>
    </location>
</feature>
<dbReference type="SMART" id="SM00233">
    <property type="entry name" value="PH"/>
    <property type="match status" value="1"/>
</dbReference>
<dbReference type="InterPro" id="IPR001849">
    <property type="entry name" value="PH_domain"/>
</dbReference>
<dbReference type="InterPro" id="IPR011993">
    <property type="entry name" value="PH-like_dom_sf"/>
</dbReference>
<sequence>MASLQGSIQNLPNIFSPTRRLLLQGDLYRVNSQTQSLNPNVAYLLEPRTYLLFNDMLIYCKVKGNNGLLHYKGTVDLRDMDVQIKQYQEATNLNVLELSSLHSMSDEWAANALVPIHMHTIRCSHPDEQQEWYNMLKKVLADTNKRLSTATQKGPKQTTTLSRTPTMTSLVSMSSTSTRSTKSTDDGYGTATTIRTPTTASVPFDLQSKPKRSHDIVVPPSPRGPPTLIGGVYGGGFGLGRS</sequence>
<organism evidence="3 4">
    <name type="scientific">Mortierella isabellina</name>
    <name type="common">Filamentous fungus</name>
    <name type="synonym">Umbelopsis isabellina</name>
    <dbReference type="NCBI Taxonomy" id="91625"/>
    <lineage>
        <taxon>Eukaryota</taxon>
        <taxon>Fungi</taxon>
        <taxon>Fungi incertae sedis</taxon>
        <taxon>Mucoromycota</taxon>
        <taxon>Mucoromycotina</taxon>
        <taxon>Umbelopsidomycetes</taxon>
        <taxon>Umbelopsidales</taxon>
        <taxon>Umbelopsidaceae</taxon>
        <taxon>Umbelopsis</taxon>
    </lineage>
</organism>
<feature type="region of interest" description="Disordered" evidence="1">
    <location>
        <begin position="147"/>
        <end position="229"/>
    </location>
</feature>
<protein>
    <recommendedName>
        <fullName evidence="2">PH domain-containing protein</fullName>
    </recommendedName>
</protein>